<dbReference type="Proteomes" id="UP000887458">
    <property type="component" value="Unassembled WGS sequence"/>
</dbReference>
<gene>
    <name evidence="1" type="ORF">DERP_007684</name>
</gene>
<reference evidence="1 2" key="1">
    <citation type="journal article" date="2018" name="J. Allergy Clin. Immunol.">
        <title>High-quality assembly of Dermatophagoides pteronyssinus genome and transcriptome reveals a wide range of novel allergens.</title>
        <authorList>
            <person name="Liu X.Y."/>
            <person name="Yang K.Y."/>
            <person name="Wang M.Q."/>
            <person name="Kwok J.S."/>
            <person name="Zeng X."/>
            <person name="Yang Z."/>
            <person name="Xiao X.J."/>
            <person name="Lau C.P."/>
            <person name="Li Y."/>
            <person name="Huang Z.M."/>
            <person name="Ba J.G."/>
            <person name="Yim A.K."/>
            <person name="Ouyang C.Y."/>
            <person name="Ngai S.M."/>
            <person name="Chan T.F."/>
            <person name="Leung E.L."/>
            <person name="Liu L."/>
            <person name="Liu Z.G."/>
            <person name="Tsui S.K."/>
        </authorList>
    </citation>
    <scope>NUCLEOTIDE SEQUENCE [LARGE SCALE GENOMIC DNA]</scope>
    <source>
        <strain evidence="1">Derp</strain>
    </source>
</reference>
<accession>A0ABQ8JL06</accession>
<sequence length="89" mass="10697">MFDICMIEFEKNKKSKLRSEQVHCGQLKSLTVFQQSRIPGFYIPQNYSKMLRNQESINQIDKMINFSMFQFDFGIEIIKMFGFYSEFNN</sequence>
<evidence type="ECO:0000313" key="2">
    <source>
        <dbReference type="Proteomes" id="UP000887458"/>
    </source>
</evidence>
<keyword evidence="2" id="KW-1185">Reference proteome</keyword>
<protein>
    <submittedName>
        <fullName evidence="1">Uncharacterized protein</fullName>
    </submittedName>
</protein>
<organism evidence="1 2">
    <name type="scientific">Dermatophagoides pteronyssinus</name>
    <name type="common">European house dust mite</name>
    <dbReference type="NCBI Taxonomy" id="6956"/>
    <lineage>
        <taxon>Eukaryota</taxon>
        <taxon>Metazoa</taxon>
        <taxon>Ecdysozoa</taxon>
        <taxon>Arthropoda</taxon>
        <taxon>Chelicerata</taxon>
        <taxon>Arachnida</taxon>
        <taxon>Acari</taxon>
        <taxon>Acariformes</taxon>
        <taxon>Sarcoptiformes</taxon>
        <taxon>Astigmata</taxon>
        <taxon>Psoroptidia</taxon>
        <taxon>Analgoidea</taxon>
        <taxon>Pyroglyphidae</taxon>
        <taxon>Dermatophagoidinae</taxon>
        <taxon>Dermatophagoides</taxon>
    </lineage>
</organism>
<comment type="caution">
    <text evidence="1">The sequence shown here is derived from an EMBL/GenBank/DDBJ whole genome shotgun (WGS) entry which is preliminary data.</text>
</comment>
<name>A0ABQ8JL06_DERPT</name>
<reference evidence="1 2" key="2">
    <citation type="journal article" date="2022" name="Mol. Biol. Evol.">
        <title>Comparative Genomics Reveals Insights into the Divergent Evolution of Astigmatic Mites and Household Pest Adaptations.</title>
        <authorList>
            <person name="Xiong Q."/>
            <person name="Wan A.T."/>
            <person name="Liu X."/>
            <person name="Fung C.S."/>
            <person name="Xiao X."/>
            <person name="Malainual N."/>
            <person name="Hou J."/>
            <person name="Wang L."/>
            <person name="Wang M."/>
            <person name="Yang K.Y."/>
            <person name="Cui Y."/>
            <person name="Leung E.L."/>
            <person name="Nong W."/>
            <person name="Shin S.K."/>
            <person name="Au S.W."/>
            <person name="Jeong K.Y."/>
            <person name="Chew F.T."/>
            <person name="Hui J.H."/>
            <person name="Leung T.F."/>
            <person name="Tungtrongchitr A."/>
            <person name="Zhong N."/>
            <person name="Liu Z."/>
            <person name="Tsui S.K."/>
        </authorList>
    </citation>
    <scope>NUCLEOTIDE SEQUENCE [LARGE SCALE GENOMIC DNA]</scope>
    <source>
        <strain evidence="1">Derp</strain>
    </source>
</reference>
<evidence type="ECO:0000313" key="1">
    <source>
        <dbReference type="EMBL" id="KAH9423090.1"/>
    </source>
</evidence>
<dbReference type="EMBL" id="NJHN03000034">
    <property type="protein sequence ID" value="KAH9423090.1"/>
    <property type="molecule type" value="Genomic_DNA"/>
</dbReference>
<proteinExistence type="predicted"/>